<reference evidence="6" key="1">
    <citation type="submission" date="2019-03" db="EMBL/GenBank/DDBJ databases">
        <title>Afifella sp. nov., isolated from activated sludge.</title>
        <authorList>
            <person name="Li Q."/>
            <person name="Liu Y."/>
        </authorList>
    </citation>
    <scope>NUCLEOTIDE SEQUENCE</scope>
    <source>
        <strain evidence="6">L72</strain>
    </source>
</reference>
<dbReference type="GO" id="GO:0030246">
    <property type="term" value="F:carbohydrate binding"/>
    <property type="evidence" value="ECO:0007669"/>
    <property type="project" value="UniProtKB-ARBA"/>
</dbReference>
<feature type="region of interest" description="Disordered" evidence="4">
    <location>
        <begin position="1"/>
        <end position="24"/>
    </location>
</feature>
<organism evidence="6 7">
    <name type="scientific">Propylenella binzhouense</name>
    <dbReference type="NCBI Taxonomy" id="2555902"/>
    <lineage>
        <taxon>Bacteria</taxon>
        <taxon>Pseudomonadati</taxon>
        <taxon>Pseudomonadota</taxon>
        <taxon>Alphaproteobacteria</taxon>
        <taxon>Hyphomicrobiales</taxon>
        <taxon>Propylenellaceae</taxon>
        <taxon>Propylenella</taxon>
    </lineage>
</organism>
<dbReference type="GO" id="GO:0030313">
    <property type="term" value="C:cell envelope"/>
    <property type="evidence" value="ECO:0007669"/>
    <property type="project" value="UniProtKB-SubCell"/>
</dbReference>
<dbReference type="Proteomes" id="UP000773614">
    <property type="component" value="Unassembled WGS sequence"/>
</dbReference>
<accession>A0A964T226</accession>
<dbReference type="PANTHER" id="PTHR46847:SF1">
    <property type="entry name" value="D-ALLOSE-BINDING PERIPLASMIC PROTEIN-RELATED"/>
    <property type="match status" value="1"/>
</dbReference>
<dbReference type="PROSITE" id="PS51318">
    <property type="entry name" value="TAT"/>
    <property type="match status" value="1"/>
</dbReference>
<comment type="caution">
    <text evidence="6">The sequence shown here is derived from an EMBL/GenBank/DDBJ whole genome shotgun (WGS) entry which is preliminary data.</text>
</comment>
<evidence type="ECO:0000313" key="7">
    <source>
        <dbReference type="Proteomes" id="UP000773614"/>
    </source>
</evidence>
<name>A0A964T226_9HYPH</name>
<dbReference type="CDD" id="cd06308">
    <property type="entry name" value="PBP1_sensor_kinase-like"/>
    <property type="match status" value="1"/>
</dbReference>
<proteinExistence type="inferred from homology"/>
<evidence type="ECO:0000256" key="2">
    <source>
        <dbReference type="ARBA" id="ARBA00007639"/>
    </source>
</evidence>
<feature type="compositionally biased region" description="Low complexity" evidence="4">
    <location>
        <begin position="1"/>
        <end position="12"/>
    </location>
</feature>
<feature type="domain" description="Periplasmic binding protein" evidence="5">
    <location>
        <begin position="66"/>
        <end position="319"/>
    </location>
</feature>
<dbReference type="InterPro" id="IPR028082">
    <property type="entry name" value="Peripla_BP_I"/>
</dbReference>
<evidence type="ECO:0000256" key="1">
    <source>
        <dbReference type="ARBA" id="ARBA00004196"/>
    </source>
</evidence>
<dbReference type="Pfam" id="PF13407">
    <property type="entry name" value="Peripla_BP_4"/>
    <property type="match status" value="1"/>
</dbReference>
<dbReference type="AlphaFoldDB" id="A0A964T226"/>
<keyword evidence="3" id="KW-0732">Signal</keyword>
<evidence type="ECO:0000256" key="3">
    <source>
        <dbReference type="ARBA" id="ARBA00022729"/>
    </source>
</evidence>
<comment type="similarity">
    <text evidence="2">Belongs to the bacterial solute-binding protein 2 family.</text>
</comment>
<gene>
    <name evidence="6" type="ORF">E4O86_04830</name>
</gene>
<keyword evidence="7" id="KW-1185">Reference proteome</keyword>
<protein>
    <submittedName>
        <fullName evidence="6">Sugar ABC transporter substrate-binding protein</fullName>
    </submittedName>
</protein>
<dbReference type="InterPro" id="IPR025997">
    <property type="entry name" value="SBP_2_dom"/>
</dbReference>
<dbReference type="PANTHER" id="PTHR46847">
    <property type="entry name" value="D-ALLOSE-BINDING PERIPLASMIC PROTEIN-RELATED"/>
    <property type="match status" value="1"/>
</dbReference>
<sequence>MSSSASFASAASDPPYKTGGQEVPINSHVDRRKLLKLGAAAAGGVLATPFISKFASAQGGLAGKTIGFSQSYVTTNWIKAQREGVIQTAKKYGLETIVTDANHQPTKQITDLEDLVTRRVDAIILSTYYSEAISPAVRHVNEAGIPLIVLSSALQPGVDYTVHLGTDTLATAKDAGDYYVKKLNGKGKVIQILGSPGSTVNQHRGEGWHSVIDKVPEIEVIGQVQADYDRAKALRGMEDMLQAHGHIDAVYTHSEDMAMGALQAVKEAGRLDEMFITGYDGVSPEILQDIMEGEIEGVWYYAPFGTEGVDAAAAVLRGEAVKKDYKFPSPFISKANVLDYYDPDTGKAKVASSRFQPGG</sequence>
<dbReference type="Gene3D" id="3.40.50.2300">
    <property type="match status" value="2"/>
</dbReference>
<comment type="subcellular location">
    <subcellularLocation>
        <location evidence="1">Cell envelope</location>
    </subcellularLocation>
</comment>
<dbReference type="EMBL" id="SPKJ01000009">
    <property type="protein sequence ID" value="MYZ47036.1"/>
    <property type="molecule type" value="Genomic_DNA"/>
</dbReference>
<dbReference type="SUPFAM" id="SSF53822">
    <property type="entry name" value="Periplasmic binding protein-like I"/>
    <property type="match status" value="1"/>
</dbReference>
<dbReference type="InterPro" id="IPR006311">
    <property type="entry name" value="TAT_signal"/>
</dbReference>
<evidence type="ECO:0000259" key="5">
    <source>
        <dbReference type="Pfam" id="PF13407"/>
    </source>
</evidence>
<evidence type="ECO:0000313" key="6">
    <source>
        <dbReference type="EMBL" id="MYZ47036.1"/>
    </source>
</evidence>
<evidence type="ECO:0000256" key="4">
    <source>
        <dbReference type="SAM" id="MobiDB-lite"/>
    </source>
</evidence>